<dbReference type="InterPro" id="IPR033856">
    <property type="entry name" value="Trp_halogen"/>
</dbReference>
<evidence type="ECO:0008006" key="6">
    <source>
        <dbReference type="Google" id="ProtNLM"/>
    </source>
</evidence>
<reference evidence="4 5" key="1">
    <citation type="submission" date="2015-12" db="EMBL/GenBank/DDBJ databases">
        <title>Complete genome of Lacimicrobium alkaliphilum KCTC 32984.</title>
        <authorList>
            <person name="Kim S.-G."/>
            <person name="Lee Y.-J."/>
        </authorList>
    </citation>
    <scope>NUCLEOTIDE SEQUENCE [LARGE SCALE GENOMIC DNA]</scope>
    <source>
        <strain evidence="4 5">YelD216</strain>
    </source>
</reference>
<sequence length="522" mass="59546">MQNSKIRVVVIGGGTAGWLTANLLAADHDTGENGNLDITLVESPDIKTIGVGEGTWPSMRTTLERIGLSETDLICECDASFKQGSLFKNWYSADDSDHYYHPFSLPAGYQQLEFSRFWQQHRKNVDFASAATPQASICRRGLAPKQLSTPEYAFILNYGYHLNAEKFVELLTRHGKKKLGIRHMQDKVTDILWPEHCDKQQSPIKAVRTEKQGLLEADLFIDCSGFSGLLIGKHYQIPMRSVQDVLFNDRALVLQVPYQDEQAPIQSCTLSTAQQNGWIWDIGLSSRRGVGYVYASAYEPQADAEKRLRDYVARDRGEQAASKAEPRELRFNSGYRQQFWKHNTVAVGLSAGFIEPLEASALALIEMSARFISDNLNALEQHMPLVSERFNHRFSYHWQGIVEFLKLHYCLSAREDSAYWRDNRKNLSDSLEQKLMLWQHQSPSVYDKPLAEELFPAASFQYVYYGMQGATTFAPQRRQSQQADQAEQLLQENQHKIQRMTQALPTNRALINDIKQQGLRRL</sequence>
<dbReference type="GO" id="GO:0004497">
    <property type="term" value="F:monooxygenase activity"/>
    <property type="evidence" value="ECO:0007669"/>
    <property type="project" value="InterPro"/>
</dbReference>
<name>A0A0U3BDU3_9ALTE</name>
<dbReference type="SUPFAM" id="SSF51905">
    <property type="entry name" value="FAD/NAD(P)-binding domain"/>
    <property type="match status" value="1"/>
</dbReference>
<keyword evidence="3" id="KW-0175">Coiled coil</keyword>
<evidence type="ECO:0000256" key="1">
    <source>
        <dbReference type="PIRSR" id="PIRSR011396-1"/>
    </source>
</evidence>
<dbReference type="STRING" id="1526571.AT746_17110"/>
<feature type="active site" evidence="1">
    <location>
        <position position="82"/>
    </location>
</feature>
<dbReference type="KEGG" id="lal:AT746_17110"/>
<dbReference type="PANTHER" id="PTHR43747:SF4">
    <property type="entry name" value="FLAVIN-DEPENDENT TRYPTOPHAN HALOGENASE"/>
    <property type="match status" value="1"/>
</dbReference>
<protein>
    <recommendedName>
        <fullName evidence="6">Tryptophan halogenase</fullName>
    </recommendedName>
</protein>
<evidence type="ECO:0000313" key="5">
    <source>
        <dbReference type="Proteomes" id="UP000068447"/>
    </source>
</evidence>
<keyword evidence="5" id="KW-1185">Reference proteome</keyword>
<evidence type="ECO:0000256" key="3">
    <source>
        <dbReference type="SAM" id="Coils"/>
    </source>
</evidence>
<accession>A0A0U3BDU3</accession>
<dbReference type="PANTHER" id="PTHR43747">
    <property type="entry name" value="FAD-BINDING PROTEIN"/>
    <property type="match status" value="1"/>
</dbReference>
<feature type="binding site" evidence="2">
    <location>
        <position position="82"/>
    </location>
    <ligand>
        <name>7-chloro-L-tryptophan</name>
        <dbReference type="ChEBI" id="CHEBI:58713"/>
    </ligand>
</feature>
<evidence type="ECO:0000313" key="4">
    <source>
        <dbReference type="EMBL" id="ALS99813.1"/>
    </source>
</evidence>
<dbReference type="Gene3D" id="3.50.50.60">
    <property type="entry name" value="FAD/NAD(P)-binding domain"/>
    <property type="match status" value="1"/>
</dbReference>
<dbReference type="GO" id="GO:0000166">
    <property type="term" value="F:nucleotide binding"/>
    <property type="evidence" value="ECO:0007669"/>
    <property type="project" value="UniProtKB-KW"/>
</dbReference>
<dbReference type="Pfam" id="PF04820">
    <property type="entry name" value="Trp_halogenase"/>
    <property type="match status" value="1"/>
</dbReference>
<feature type="binding site" evidence="2">
    <location>
        <position position="358"/>
    </location>
    <ligand>
        <name>L-tryptophan</name>
        <dbReference type="ChEBI" id="CHEBI:57912"/>
    </ligand>
</feature>
<proteinExistence type="predicted"/>
<dbReference type="EMBL" id="CP013650">
    <property type="protein sequence ID" value="ALS99813.1"/>
    <property type="molecule type" value="Genomic_DNA"/>
</dbReference>
<feature type="binding site" evidence="2">
    <location>
        <begin position="13"/>
        <end position="16"/>
    </location>
    <ligand>
        <name>FAD</name>
        <dbReference type="ChEBI" id="CHEBI:57692"/>
    </ligand>
</feature>
<dbReference type="InterPro" id="IPR050816">
    <property type="entry name" value="Flavin-dep_Halogenase_NPB"/>
</dbReference>
<dbReference type="InterPro" id="IPR036188">
    <property type="entry name" value="FAD/NAD-bd_sf"/>
</dbReference>
<keyword evidence="2" id="KW-0274">FAD</keyword>
<feature type="binding site" evidence="2">
    <location>
        <position position="349"/>
    </location>
    <ligand>
        <name>FAD</name>
        <dbReference type="ChEBI" id="CHEBI:57692"/>
    </ligand>
</feature>
<dbReference type="OrthoDB" id="7178350at2"/>
<dbReference type="RefSeq" id="WP_062482898.1">
    <property type="nucleotide sequence ID" value="NZ_CP013650.1"/>
</dbReference>
<evidence type="ECO:0000256" key="2">
    <source>
        <dbReference type="PIRSR" id="PIRSR011396-2"/>
    </source>
</evidence>
<dbReference type="InterPro" id="IPR006905">
    <property type="entry name" value="Flavin_halogenase"/>
</dbReference>
<keyword evidence="2" id="KW-0547">Nucleotide-binding</keyword>
<keyword evidence="2" id="KW-0285">Flavoprotein</keyword>
<dbReference type="Proteomes" id="UP000068447">
    <property type="component" value="Chromosome"/>
</dbReference>
<gene>
    <name evidence="4" type="ORF">AT746_17110</name>
</gene>
<dbReference type="AlphaFoldDB" id="A0A0U3BDU3"/>
<feature type="coiled-coil region" evidence="3">
    <location>
        <begin position="476"/>
        <end position="503"/>
    </location>
</feature>
<organism evidence="4 5">
    <name type="scientific">Lacimicrobium alkaliphilum</name>
    <dbReference type="NCBI Taxonomy" id="1526571"/>
    <lineage>
        <taxon>Bacteria</taxon>
        <taxon>Pseudomonadati</taxon>
        <taxon>Pseudomonadota</taxon>
        <taxon>Gammaproteobacteria</taxon>
        <taxon>Alteromonadales</taxon>
        <taxon>Alteromonadaceae</taxon>
        <taxon>Lacimicrobium</taxon>
    </lineage>
</organism>
<dbReference type="PIRSF" id="PIRSF011396">
    <property type="entry name" value="Trp_halogenase"/>
    <property type="match status" value="1"/>
</dbReference>
<feature type="binding site" evidence="2">
    <location>
        <position position="188"/>
    </location>
    <ligand>
        <name>FAD</name>
        <dbReference type="ChEBI" id="CHEBI:57692"/>
    </ligand>
</feature>